<dbReference type="Proteomes" id="UP000576969">
    <property type="component" value="Unassembled WGS sequence"/>
</dbReference>
<evidence type="ECO:0000256" key="1">
    <source>
        <dbReference type="ARBA" id="ARBA00023002"/>
    </source>
</evidence>
<evidence type="ECO:0000259" key="2">
    <source>
        <dbReference type="Pfam" id="PF00296"/>
    </source>
</evidence>
<dbReference type="PANTHER" id="PTHR43244:SF1">
    <property type="entry name" value="5,10-METHYLENETETRAHYDROMETHANOPTERIN REDUCTASE"/>
    <property type="match status" value="1"/>
</dbReference>
<dbReference type="GO" id="GO:0016705">
    <property type="term" value="F:oxidoreductase activity, acting on paired donors, with incorporation or reduction of molecular oxygen"/>
    <property type="evidence" value="ECO:0007669"/>
    <property type="project" value="InterPro"/>
</dbReference>
<keyword evidence="4" id="KW-1185">Reference proteome</keyword>
<dbReference type="InterPro" id="IPR011251">
    <property type="entry name" value="Luciferase-like_dom"/>
</dbReference>
<dbReference type="Pfam" id="PF00296">
    <property type="entry name" value="Bac_luciferase"/>
    <property type="match status" value="1"/>
</dbReference>
<name>A0A7Y9KJU1_9MICO</name>
<protein>
    <submittedName>
        <fullName evidence="3">Alkanesulfonate monooxygenase SsuD/methylene tetrahydromethanopterin reductase-like flavin-dependent oxidoreductase (Luciferase family)</fullName>
    </submittedName>
</protein>
<keyword evidence="1" id="KW-0560">Oxidoreductase</keyword>
<dbReference type="GO" id="GO:0004497">
    <property type="term" value="F:monooxygenase activity"/>
    <property type="evidence" value="ECO:0007669"/>
    <property type="project" value="UniProtKB-KW"/>
</dbReference>
<dbReference type="CDD" id="cd01097">
    <property type="entry name" value="Tetrahydromethanopterin_reductase"/>
    <property type="match status" value="1"/>
</dbReference>
<dbReference type="Gene3D" id="3.20.20.30">
    <property type="entry name" value="Luciferase-like domain"/>
    <property type="match status" value="1"/>
</dbReference>
<gene>
    <name evidence="3" type="ORF">BJ991_000546</name>
</gene>
<sequence length="348" mass="36845">MDIGVAFPASTTQHEAISLAESLGYTHAWLDDSHMLFADPYVSLALAAERTSSIRLGVGVTNPSTRIAPVTANAIATVNRLAPGRVILGIGTGNTALRVMGLPPARIGDLGGYVDVVRGLLTGAGARYVAAGRENHISFAAADAGWIDISTPVPIWVAGSGPRALELAGERGDGVILFGTVDPDLIRLAMDRVRRGAERAGRRIEDVPVMTMTTFCLLDDGESVLSDRVIRRTGPFVSSCANILALSNPDASVLPEHLRDDARAFREIFQKPASDDESAYSNYATGLRPDVVPLLTERLIRATTLTGTAAEIRASLTAMEDAGVGYVSIRPVEDVPETIRSFAEVALG</sequence>
<evidence type="ECO:0000313" key="3">
    <source>
        <dbReference type="EMBL" id="NYE18518.1"/>
    </source>
</evidence>
<reference evidence="3 4" key="1">
    <citation type="submission" date="2020-07" db="EMBL/GenBank/DDBJ databases">
        <title>Sequencing the genomes of 1000 actinobacteria strains.</title>
        <authorList>
            <person name="Klenk H.-P."/>
        </authorList>
    </citation>
    <scope>NUCLEOTIDE SEQUENCE [LARGE SCALE GENOMIC DNA]</scope>
    <source>
        <strain evidence="3 4">DSM 24662</strain>
    </source>
</reference>
<comment type="caution">
    <text evidence="3">The sequence shown here is derived from an EMBL/GenBank/DDBJ whole genome shotgun (WGS) entry which is preliminary data.</text>
</comment>
<evidence type="ECO:0000313" key="4">
    <source>
        <dbReference type="Proteomes" id="UP000576969"/>
    </source>
</evidence>
<dbReference type="InterPro" id="IPR050564">
    <property type="entry name" value="F420-G6PD/mer"/>
</dbReference>
<keyword evidence="3" id="KW-0503">Monooxygenase</keyword>
<dbReference type="InterPro" id="IPR036661">
    <property type="entry name" value="Luciferase-like_sf"/>
</dbReference>
<dbReference type="PANTHER" id="PTHR43244">
    <property type="match status" value="1"/>
</dbReference>
<dbReference type="RefSeq" id="WP_179487227.1">
    <property type="nucleotide sequence ID" value="NZ_JACCBV010000001.1"/>
</dbReference>
<dbReference type="SUPFAM" id="SSF51679">
    <property type="entry name" value="Bacterial luciferase-like"/>
    <property type="match status" value="1"/>
</dbReference>
<accession>A0A7Y9KJU1</accession>
<dbReference type="EMBL" id="JACCBV010000001">
    <property type="protein sequence ID" value="NYE18518.1"/>
    <property type="molecule type" value="Genomic_DNA"/>
</dbReference>
<feature type="domain" description="Luciferase-like" evidence="2">
    <location>
        <begin position="15"/>
        <end position="324"/>
    </location>
</feature>
<organism evidence="3 4">
    <name type="scientific">Microbacterium immunditiarum</name>
    <dbReference type="NCBI Taxonomy" id="337480"/>
    <lineage>
        <taxon>Bacteria</taxon>
        <taxon>Bacillati</taxon>
        <taxon>Actinomycetota</taxon>
        <taxon>Actinomycetes</taxon>
        <taxon>Micrococcales</taxon>
        <taxon>Microbacteriaceae</taxon>
        <taxon>Microbacterium</taxon>
    </lineage>
</organism>
<proteinExistence type="predicted"/>
<dbReference type="AlphaFoldDB" id="A0A7Y9KJU1"/>